<evidence type="ECO:0000256" key="4">
    <source>
        <dbReference type="ARBA" id="ARBA00022840"/>
    </source>
</evidence>
<dbReference type="InterPro" id="IPR027417">
    <property type="entry name" value="P-loop_NTPase"/>
</dbReference>
<evidence type="ECO:0000256" key="2">
    <source>
        <dbReference type="ARBA" id="ARBA00022448"/>
    </source>
</evidence>
<dbReference type="PATRIC" id="fig|304371.9.peg.1411"/>
<dbReference type="OrthoDB" id="87732at2157"/>
<reference evidence="6 7" key="2">
    <citation type="journal article" date="2008" name="Int. J. Syst. Evol. Microbiol.">
        <title>Methanocella paludicola gen. nov., sp. nov., a methane-producing archaeon, the first isolate of the lineage 'Rice Cluster I', and proposal of the new archaeal order Methanocellales ord. nov.</title>
        <authorList>
            <person name="Sakai S."/>
            <person name="Imachi H."/>
            <person name="Hanada S."/>
            <person name="Ohashi A."/>
            <person name="Harada H."/>
            <person name="Kamagata Y."/>
        </authorList>
    </citation>
    <scope>NUCLEOTIDE SEQUENCE [LARGE SCALE GENOMIC DNA]</scope>
    <source>
        <strain evidence="7">DSM 17711 / JCM 13418 / NBRC 101707 / SANAE</strain>
    </source>
</reference>
<accession>D1YYC3</accession>
<keyword evidence="2" id="KW-0813">Transport</keyword>
<sequence>MIITKGLTKMYDDVHGIRGIDLTVRDGASLGLLGRNGAGKTTLIRALIGLIKADSGIATVNGLDINADADRVRKVIGYLPEAYGLYDEMTVYNILDYTARLHRIEAPARKQRIEELLRTFELESYRNMKAGTLSKGLRQKLGFARALVNDPQVIFLDEPTSGLDPIAARSIENIVAGLKRQGKTVLITSHILPEVEKMCDDIALIKEGRIVVSGRLEDIKRQYAMPSVIVRLKDHESVGRAMLLLKPMVTGRMEPLDDGLTVYTQDPDSVTPIVNKALMDASIPVLEIKRAEESLGDIYFKVLEE</sequence>
<reference evidence="6 7" key="1">
    <citation type="journal article" date="2007" name="Appl. Environ. Microbiol.">
        <title>Isolation of key methanogens for global methane emission from rice paddy fields: a novel isolate affiliated with the clone cluster rice cluster I.</title>
        <authorList>
            <person name="Sakai S."/>
            <person name="Imachi H."/>
            <person name="Sekiguchi Y."/>
            <person name="Ohashi A."/>
            <person name="Harada H."/>
            <person name="Kamagata Y."/>
        </authorList>
    </citation>
    <scope>NUCLEOTIDE SEQUENCE [LARGE SCALE GENOMIC DNA]</scope>
    <source>
        <strain evidence="7">DSM 17711 / JCM 13418 / NBRC 101707 / SANAE</strain>
    </source>
</reference>
<dbReference type="EMBL" id="AP011532">
    <property type="protein sequence ID" value="BAI61445.1"/>
    <property type="molecule type" value="Genomic_DNA"/>
</dbReference>
<dbReference type="PROSITE" id="PS50893">
    <property type="entry name" value="ABC_TRANSPORTER_2"/>
    <property type="match status" value="1"/>
</dbReference>
<dbReference type="Proteomes" id="UP000001882">
    <property type="component" value="Chromosome"/>
</dbReference>
<dbReference type="GO" id="GO:0005524">
    <property type="term" value="F:ATP binding"/>
    <property type="evidence" value="ECO:0007669"/>
    <property type="project" value="UniProtKB-KW"/>
</dbReference>
<dbReference type="Pfam" id="PF00005">
    <property type="entry name" value="ABC_tran"/>
    <property type="match status" value="1"/>
</dbReference>
<organism evidence="6 7">
    <name type="scientific">Methanocella paludicola (strain DSM 17711 / JCM 13418 / NBRC 101707 / SANAE)</name>
    <dbReference type="NCBI Taxonomy" id="304371"/>
    <lineage>
        <taxon>Archaea</taxon>
        <taxon>Methanobacteriati</taxon>
        <taxon>Methanobacteriota</taxon>
        <taxon>Stenosarchaea group</taxon>
        <taxon>Methanomicrobia</taxon>
        <taxon>Methanocellales</taxon>
        <taxon>Methanocellaceae</taxon>
        <taxon>Methanocella</taxon>
    </lineage>
</organism>
<evidence type="ECO:0000259" key="5">
    <source>
        <dbReference type="PROSITE" id="PS50893"/>
    </source>
</evidence>
<dbReference type="SMART" id="SM00382">
    <property type="entry name" value="AAA"/>
    <property type="match status" value="1"/>
</dbReference>
<dbReference type="Gene3D" id="3.40.50.300">
    <property type="entry name" value="P-loop containing nucleotide triphosphate hydrolases"/>
    <property type="match status" value="1"/>
</dbReference>
<proteinExistence type="inferred from homology"/>
<protein>
    <submittedName>
        <fullName evidence="6">ABC transporter ATP binding protein</fullName>
    </submittedName>
</protein>
<dbReference type="AlphaFoldDB" id="D1YYC3"/>
<dbReference type="PANTHER" id="PTHR43335">
    <property type="entry name" value="ABC TRANSPORTER, ATP-BINDING PROTEIN"/>
    <property type="match status" value="1"/>
</dbReference>
<reference evidence="7" key="3">
    <citation type="journal article" date="2011" name="PLoS ONE">
        <title>Genome sequence of a mesophilic hydrogenotrophic methanogen Methanocella paludicola, the first cultivated representative of the order Methanocellales.</title>
        <authorList>
            <person name="Sakai S."/>
            <person name="Takaki Y."/>
            <person name="Shimamura S."/>
            <person name="Sekine M."/>
            <person name="Tajima T."/>
            <person name="Kosugi H."/>
            <person name="Ichikawa N."/>
            <person name="Tasumi E."/>
            <person name="Hiraki A.T."/>
            <person name="Shimizu A."/>
            <person name="Kato Y."/>
            <person name="Nishiko R."/>
            <person name="Mori K."/>
            <person name="Fujita N."/>
            <person name="Imachi H."/>
            <person name="Takai K."/>
        </authorList>
    </citation>
    <scope>NUCLEOTIDE SEQUENCE [LARGE SCALE GENOMIC DNA]</scope>
    <source>
        <strain evidence="7">DSM 17711 / JCM 13418 / NBRC 101707 / SANAE</strain>
    </source>
</reference>
<dbReference type="GO" id="GO:0016887">
    <property type="term" value="F:ATP hydrolysis activity"/>
    <property type="evidence" value="ECO:0007669"/>
    <property type="project" value="InterPro"/>
</dbReference>
<evidence type="ECO:0000313" key="7">
    <source>
        <dbReference type="Proteomes" id="UP000001882"/>
    </source>
</evidence>
<evidence type="ECO:0000256" key="1">
    <source>
        <dbReference type="ARBA" id="ARBA00005417"/>
    </source>
</evidence>
<dbReference type="InterPro" id="IPR003593">
    <property type="entry name" value="AAA+_ATPase"/>
</dbReference>
<dbReference type="eggNOG" id="arCOG00194">
    <property type="taxonomic scope" value="Archaea"/>
</dbReference>
<gene>
    <name evidence="6" type="ordered locus">MCP_1373</name>
</gene>
<dbReference type="CDD" id="cd03230">
    <property type="entry name" value="ABC_DR_subfamily_A"/>
    <property type="match status" value="1"/>
</dbReference>
<name>D1YYC3_METPS</name>
<dbReference type="SUPFAM" id="SSF52540">
    <property type="entry name" value="P-loop containing nucleoside triphosphate hydrolases"/>
    <property type="match status" value="1"/>
</dbReference>
<keyword evidence="3" id="KW-0547">Nucleotide-binding</keyword>
<evidence type="ECO:0000313" key="6">
    <source>
        <dbReference type="EMBL" id="BAI61445.1"/>
    </source>
</evidence>
<dbReference type="PANTHER" id="PTHR43335:SF4">
    <property type="entry name" value="ABC TRANSPORTER, ATP-BINDING PROTEIN"/>
    <property type="match status" value="1"/>
</dbReference>
<feature type="domain" description="ABC transporter" evidence="5">
    <location>
        <begin position="2"/>
        <end position="232"/>
    </location>
</feature>
<keyword evidence="7" id="KW-1185">Reference proteome</keyword>
<dbReference type="KEGG" id="mpd:MCP_1373"/>
<dbReference type="STRING" id="304371.MCP_1373"/>
<evidence type="ECO:0000256" key="3">
    <source>
        <dbReference type="ARBA" id="ARBA00022741"/>
    </source>
</evidence>
<dbReference type="FunCoup" id="D1YYC3">
    <property type="interactions" value="13"/>
</dbReference>
<dbReference type="InParanoid" id="D1YYC3"/>
<keyword evidence="4" id="KW-0067">ATP-binding</keyword>
<comment type="similarity">
    <text evidence="1">Belongs to the ABC transporter superfamily.</text>
</comment>
<dbReference type="InterPro" id="IPR003439">
    <property type="entry name" value="ABC_transporter-like_ATP-bd"/>
</dbReference>